<dbReference type="PANTHER" id="PTHR11895:SF7">
    <property type="entry name" value="GLUTAMYL-TRNA(GLN) AMIDOTRANSFERASE SUBUNIT A, MITOCHONDRIAL"/>
    <property type="match status" value="1"/>
</dbReference>
<feature type="signal peptide" evidence="3">
    <location>
        <begin position="1"/>
        <end position="35"/>
    </location>
</feature>
<dbReference type="InterPro" id="IPR020556">
    <property type="entry name" value="Amidase_CS"/>
</dbReference>
<evidence type="ECO:0000313" key="5">
    <source>
        <dbReference type="EMBL" id="MBP2623630.1"/>
    </source>
</evidence>
<comment type="similarity">
    <text evidence="1">Belongs to the amidase family.</text>
</comment>
<dbReference type="RefSeq" id="WP_209628139.1">
    <property type="nucleotide sequence ID" value="NZ_PRDG01000004.1"/>
</dbReference>
<dbReference type="SUPFAM" id="SSF75304">
    <property type="entry name" value="Amidase signature (AS) enzymes"/>
    <property type="match status" value="1"/>
</dbReference>
<accession>A0ABS5B4F2</accession>
<dbReference type="InterPro" id="IPR023631">
    <property type="entry name" value="Amidase_dom"/>
</dbReference>
<evidence type="ECO:0000256" key="3">
    <source>
        <dbReference type="SAM" id="SignalP"/>
    </source>
</evidence>
<proteinExistence type="inferred from homology"/>
<reference evidence="5 6" key="1">
    <citation type="submission" date="2018-02" db="EMBL/GenBank/DDBJ databases">
        <title>Draft genome sequence of Streptococcus oricebi CCUG 70868T type strain.</title>
        <authorList>
            <person name="Mendez V."/>
            <person name="Salva-Serra F."/>
            <person name="Jaen-Luchoro D."/>
            <person name="Gonzales-Siles L."/>
            <person name="Karlsson R."/>
            <person name="Engstrom-Jakobsson H."/>
            <person name="Busquets A."/>
            <person name="Gomila M."/>
            <person name="Pineiro-Iglesias B."/>
            <person name="Bennasar-Figueras A."/>
            <person name="Seeger M."/>
            <person name="Moore E."/>
        </authorList>
    </citation>
    <scope>NUCLEOTIDE SEQUENCE [LARGE SCALE GENOMIC DNA]</scope>
    <source>
        <strain evidence="5 6">CCUG 70868</strain>
    </source>
</reference>
<feature type="chain" id="PRO_5045836914" evidence="3">
    <location>
        <begin position="36"/>
        <end position="653"/>
    </location>
</feature>
<dbReference type="NCBIfam" id="TIGR01167">
    <property type="entry name" value="LPXTG_anchor"/>
    <property type="match status" value="1"/>
</dbReference>
<comment type="caution">
    <text evidence="5">The sequence shown here is derived from an EMBL/GenBank/DDBJ whole genome shotgun (WGS) entry which is preliminary data.</text>
</comment>
<dbReference type="Gene3D" id="3.90.1300.10">
    <property type="entry name" value="Amidase signature (AS) domain"/>
    <property type="match status" value="1"/>
</dbReference>
<evidence type="ECO:0000313" key="6">
    <source>
        <dbReference type="Proteomes" id="UP001519296"/>
    </source>
</evidence>
<dbReference type="PROSITE" id="PS00571">
    <property type="entry name" value="AMIDASES"/>
    <property type="match status" value="1"/>
</dbReference>
<dbReference type="Proteomes" id="UP001519296">
    <property type="component" value="Unassembled WGS sequence"/>
</dbReference>
<feature type="domain" description="Amidase" evidence="4">
    <location>
        <begin position="121"/>
        <end position="550"/>
    </location>
</feature>
<feature type="region of interest" description="Disordered" evidence="2">
    <location>
        <begin position="38"/>
        <end position="67"/>
    </location>
</feature>
<protein>
    <submittedName>
        <fullName evidence="5">Amidase</fullName>
    </submittedName>
</protein>
<keyword evidence="6" id="KW-1185">Reference proteome</keyword>
<dbReference type="InterPro" id="IPR036928">
    <property type="entry name" value="AS_sf"/>
</dbReference>
<keyword evidence="3" id="KW-0732">Signal</keyword>
<evidence type="ECO:0000256" key="1">
    <source>
        <dbReference type="ARBA" id="ARBA00009199"/>
    </source>
</evidence>
<sequence>MPKKPIPHAVFSKSKKELLVLAFLLLFGSTSLAQADSLSAPERDSSSQETVLASAGQEIPAASEESGIPASQELPALAQASDETVLASEQVSSPLSLDQYQKADASSLAEQVRSGQVTSEELLDLALESIAKTNPELNSVISLRADEARKEAQALVDKGQPFLGVPILVKGLGHSIKGGESSNGLSFMKDSTSKTTGAYVKALQEAGFIVVGQSNYPEMGWINVTNSDSHGINRNPWNLDHNPGGSSGGSAAAVSVGQVPLASASDGGGSIRIPASWSGLVGFFPTLGVTAGNTASEHGQVVNFAMTRTMRDTETLFNALLKKEVLPNQLQKDQPIAYTTKTPAGTPISPDAVQAVKQAVDFLRSQGYQLVEVDYPVDGEQLMKSYYSLAANSAKTVNFLANQKLKRNLQKDDVELLTWALYQAGKDLSKEDMDKTYQHIAKVRQQMTDFYQQYPIFLTPTNAYPAPEANYHHIPQNLVAQLSDMSNLTQAEKMQLIYDQWLPAWTLTPFTQLANLTQTPAISLPTYVTAQGLPLGIMFNTYKNNDRSLLALGRLFEEANLFQTLYQHRGVQEDDKDPSNLPLDSGEDLVGQSPHSQLVGQLTLGSREEKGDLPIKASSQTKLPETGQKTEAYPLVGLISLLGLFCLRKKAKH</sequence>
<dbReference type="EMBL" id="PRDG01000004">
    <property type="protein sequence ID" value="MBP2623630.1"/>
    <property type="molecule type" value="Genomic_DNA"/>
</dbReference>
<dbReference type="InterPro" id="IPR000120">
    <property type="entry name" value="Amidase"/>
</dbReference>
<gene>
    <name evidence="5" type="ORF">C4K46_06710</name>
</gene>
<evidence type="ECO:0000256" key="2">
    <source>
        <dbReference type="SAM" id="MobiDB-lite"/>
    </source>
</evidence>
<name>A0ABS5B4F2_9STRE</name>
<dbReference type="Pfam" id="PF01425">
    <property type="entry name" value="Amidase"/>
    <property type="match status" value="1"/>
</dbReference>
<evidence type="ECO:0000259" key="4">
    <source>
        <dbReference type="Pfam" id="PF01425"/>
    </source>
</evidence>
<organism evidence="5 6">
    <name type="scientific">Streptococcus oricebi</name>
    <dbReference type="NCBI Taxonomy" id="1547447"/>
    <lineage>
        <taxon>Bacteria</taxon>
        <taxon>Bacillati</taxon>
        <taxon>Bacillota</taxon>
        <taxon>Bacilli</taxon>
        <taxon>Lactobacillales</taxon>
        <taxon>Streptococcaceae</taxon>
        <taxon>Streptococcus</taxon>
    </lineage>
</organism>
<dbReference type="PANTHER" id="PTHR11895">
    <property type="entry name" value="TRANSAMIDASE"/>
    <property type="match status" value="1"/>
</dbReference>
<feature type="region of interest" description="Disordered" evidence="2">
    <location>
        <begin position="571"/>
        <end position="593"/>
    </location>
</feature>